<evidence type="ECO:0000256" key="5">
    <source>
        <dbReference type="ARBA" id="ARBA00022643"/>
    </source>
</evidence>
<dbReference type="InterPro" id="IPR017938">
    <property type="entry name" value="Riboflavin_synthase-like_b-brl"/>
</dbReference>
<dbReference type="InterPro" id="IPR029039">
    <property type="entry name" value="Flavoprotein-like_sf"/>
</dbReference>
<keyword evidence="7" id="KW-0274">FAD</keyword>
<dbReference type="FunFam" id="3.40.50.360:FF:000059">
    <property type="entry name" value="5-methyltetrahydrofolate-homocysteine methyltransferase reductase"/>
    <property type="match status" value="1"/>
</dbReference>
<feature type="region of interest" description="Disordered" evidence="13">
    <location>
        <begin position="181"/>
        <end position="247"/>
    </location>
</feature>
<comment type="cofactor">
    <cofactor evidence="1">
        <name>FMN</name>
        <dbReference type="ChEBI" id="CHEBI:58210"/>
    </cofactor>
</comment>
<name>A0A2A2LS88_9BILA</name>
<proteinExistence type="predicted"/>
<keyword evidence="17" id="KW-1185">Reference proteome</keyword>
<evidence type="ECO:0000256" key="4">
    <source>
        <dbReference type="ARBA" id="ARBA00022630"/>
    </source>
</evidence>
<evidence type="ECO:0000256" key="11">
    <source>
        <dbReference type="ARBA" id="ARBA00039088"/>
    </source>
</evidence>
<dbReference type="Pfam" id="PF00175">
    <property type="entry name" value="NAD_binding_1"/>
    <property type="match status" value="1"/>
</dbReference>
<evidence type="ECO:0000256" key="10">
    <source>
        <dbReference type="ARBA" id="ARBA00023167"/>
    </source>
</evidence>
<dbReference type="GO" id="GO:0010181">
    <property type="term" value="F:FMN binding"/>
    <property type="evidence" value="ECO:0007669"/>
    <property type="project" value="InterPro"/>
</dbReference>
<dbReference type="PROSITE" id="PS51384">
    <property type="entry name" value="FAD_FR"/>
    <property type="match status" value="1"/>
</dbReference>
<dbReference type="InterPro" id="IPR039261">
    <property type="entry name" value="FNR_nucleotide-bd"/>
</dbReference>
<dbReference type="GO" id="GO:0030586">
    <property type="term" value="F:[methionine synthase] reductase (NADPH) activity"/>
    <property type="evidence" value="ECO:0007669"/>
    <property type="project" value="UniProtKB-EC"/>
</dbReference>
<keyword evidence="9" id="KW-0560">Oxidoreductase</keyword>
<evidence type="ECO:0000256" key="2">
    <source>
        <dbReference type="ARBA" id="ARBA00001974"/>
    </source>
</evidence>
<dbReference type="InterPro" id="IPR001094">
    <property type="entry name" value="Flavdoxin-like"/>
</dbReference>
<feature type="domain" description="FAD-binding FR-type" evidence="15">
    <location>
        <begin position="285"/>
        <end position="529"/>
    </location>
</feature>
<dbReference type="InterPro" id="IPR001433">
    <property type="entry name" value="OxRdtase_FAD/NAD-bd"/>
</dbReference>
<dbReference type="Gene3D" id="1.20.990.10">
    <property type="entry name" value="NADPH-cytochrome p450 Reductase, Chain A, domain 3"/>
    <property type="match status" value="1"/>
</dbReference>
<evidence type="ECO:0000256" key="13">
    <source>
        <dbReference type="SAM" id="MobiDB-lite"/>
    </source>
</evidence>
<evidence type="ECO:0000256" key="1">
    <source>
        <dbReference type="ARBA" id="ARBA00001917"/>
    </source>
</evidence>
<dbReference type="Pfam" id="PF00258">
    <property type="entry name" value="Flavodoxin_1"/>
    <property type="match status" value="1"/>
</dbReference>
<dbReference type="InterPro" id="IPR003097">
    <property type="entry name" value="CysJ-like_FAD-binding"/>
</dbReference>
<dbReference type="OrthoDB" id="1856718at2759"/>
<dbReference type="SUPFAM" id="SSF52343">
    <property type="entry name" value="Ferredoxin reductase-like, C-terminal NADP-linked domain"/>
    <property type="match status" value="1"/>
</dbReference>
<evidence type="ECO:0000313" key="16">
    <source>
        <dbReference type="EMBL" id="PAV89114.1"/>
    </source>
</evidence>
<keyword evidence="6" id="KW-0949">S-adenosyl-L-methionine</keyword>
<evidence type="ECO:0000256" key="9">
    <source>
        <dbReference type="ARBA" id="ARBA00023002"/>
    </source>
</evidence>
<evidence type="ECO:0000256" key="3">
    <source>
        <dbReference type="ARBA" id="ARBA00022605"/>
    </source>
</evidence>
<dbReference type="Proteomes" id="UP000218231">
    <property type="component" value="Unassembled WGS sequence"/>
</dbReference>
<accession>A0A2A2LS88</accession>
<dbReference type="InterPro" id="IPR017927">
    <property type="entry name" value="FAD-bd_FR_type"/>
</dbReference>
<dbReference type="PRINTS" id="PR00369">
    <property type="entry name" value="FLAVODOXIN"/>
</dbReference>
<dbReference type="GO" id="GO:0050667">
    <property type="term" value="P:homocysteine metabolic process"/>
    <property type="evidence" value="ECO:0007669"/>
    <property type="project" value="TreeGrafter"/>
</dbReference>
<evidence type="ECO:0000313" key="17">
    <source>
        <dbReference type="Proteomes" id="UP000218231"/>
    </source>
</evidence>
<dbReference type="Gene3D" id="3.40.50.360">
    <property type="match status" value="1"/>
</dbReference>
<comment type="caution">
    <text evidence="16">The sequence shown here is derived from an EMBL/GenBank/DDBJ whole genome shotgun (WGS) entry which is preliminary data.</text>
</comment>
<organism evidence="16 17">
    <name type="scientific">Diploscapter pachys</name>
    <dbReference type="NCBI Taxonomy" id="2018661"/>
    <lineage>
        <taxon>Eukaryota</taxon>
        <taxon>Metazoa</taxon>
        <taxon>Ecdysozoa</taxon>
        <taxon>Nematoda</taxon>
        <taxon>Chromadorea</taxon>
        <taxon>Rhabditida</taxon>
        <taxon>Rhabditina</taxon>
        <taxon>Rhabditomorpha</taxon>
        <taxon>Rhabditoidea</taxon>
        <taxon>Rhabditidae</taxon>
        <taxon>Diploscapter</taxon>
    </lineage>
</organism>
<dbReference type="Pfam" id="PF00667">
    <property type="entry name" value="FAD_binding_1"/>
    <property type="match status" value="1"/>
</dbReference>
<dbReference type="AlphaFoldDB" id="A0A2A2LS88"/>
<dbReference type="FunFam" id="1.20.990.10:FF:000007">
    <property type="entry name" value="Methionine synthase reductase"/>
    <property type="match status" value="1"/>
</dbReference>
<reference evidence="16 17" key="1">
    <citation type="journal article" date="2017" name="Curr. Biol.">
        <title>Genome architecture and evolution of a unichromosomal asexual nematode.</title>
        <authorList>
            <person name="Fradin H."/>
            <person name="Zegar C."/>
            <person name="Gutwein M."/>
            <person name="Lucas J."/>
            <person name="Kovtun M."/>
            <person name="Corcoran D."/>
            <person name="Baugh L.R."/>
            <person name="Kiontke K."/>
            <person name="Gunsalus K."/>
            <person name="Fitch D.H."/>
            <person name="Piano F."/>
        </authorList>
    </citation>
    <scope>NUCLEOTIDE SEQUENCE [LARGE SCALE GENOMIC DNA]</scope>
    <source>
        <strain evidence="16">PF1309</strain>
    </source>
</reference>
<dbReference type="PRINTS" id="PR00371">
    <property type="entry name" value="FPNCR"/>
</dbReference>
<sequence>MLILYGSHTGQAQSVAEQIADRLKQAKVRSTPVRCSSLDDYLKGNDLSQEKFAIIIASSTGDGDPPDNATKTPRFLKKSAQSKDYLKNLKYCILGLGDSNYSAYQGFPNKLDKILQDFGAERVLERGEADDQVGLELVVEPWIDSVFKFLQSTGELPQSAEAEAEQTSAWKLHFNPIKSKEDKEEFARMEETRKSARQEDSDASDDETVNKKPRLLKASPRLTLQSGDQSESSLSRGDGSLSSDPNLRVPVAPEPFLASGVTHVKLPVAHGLKWQNGAQFPGLAGEPTPVKIVGTALLTEESVKKPKYEFVIDLADHLDAFPYQPGDALYVIVPNREDEVNFILSRTGLLPLADNEFKLFVHPETTRAGAALPPHIPPNASLRYIFTYCLDIRRVPSRPILRALADGAKDENERRRLMELCSAQGLNEFTQFVRKSGVSLADLLFTFPSVQPSVDRLIELLPRLMPRAYSVASFRGRRVRFVYSVLTFTAEEGRRYERKGLATEYLLSRRVGDTIQVIWKEPSRFRFPPIPSPLATAEALLTTPLVMIGPGTGIGPFLSFCQFMLKQKLQDPQTFEQTANASKVQRLIFFGCRDRTKDGLYLDELEAYVREGILSELIVCESAAEGKTKQYVQNGIEEMKEKILALVDEKALIFCCGDAKGMSVDLFSTFCKLLEENKGLTKAEAVGHLKELKNQNRYVEDVWS</sequence>
<feature type="compositionally biased region" description="Low complexity" evidence="13">
    <location>
        <begin position="230"/>
        <end position="244"/>
    </location>
</feature>
<keyword evidence="8" id="KW-0521">NADP</keyword>
<dbReference type="STRING" id="2018661.A0A2A2LS88"/>
<protein>
    <recommendedName>
        <fullName evidence="12">Methionine synthase reductase</fullName>
        <ecNumber evidence="11">1.16.1.8</ecNumber>
    </recommendedName>
</protein>
<evidence type="ECO:0000259" key="14">
    <source>
        <dbReference type="PROSITE" id="PS50902"/>
    </source>
</evidence>
<comment type="cofactor">
    <cofactor evidence="2">
        <name>FAD</name>
        <dbReference type="ChEBI" id="CHEBI:57692"/>
    </cofactor>
</comment>
<keyword evidence="10" id="KW-0486">Methionine biosynthesis</keyword>
<keyword evidence="4" id="KW-0285">Flavoprotein</keyword>
<evidence type="ECO:0000256" key="8">
    <source>
        <dbReference type="ARBA" id="ARBA00022857"/>
    </source>
</evidence>
<evidence type="ECO:0000256" key="6">
    <source>
        <dbReference type="ARBA" id="ARBA00022691"/>
    </source>
</evidence>
<feature type="compositionally biased region" description="Basic and acidic residues" evidence="13">
    <location>
        <begin position="181"/>
        <end position="200"/>
    </location>
</feature>
<dbReference type="Gene3D" id="3.40.50.80">
    <property type="entry name" value="Nucleotide-binding domain of ferredoxin-NADP reductase (FNR) module"/>
    <property type="match status" value="1"/>
</dbReference>
<keyword evidence="5" id="KW-0288">FMN</keyword>
<evidence type="ECO:0000256" key="12">
    <source>
        <dbReference type="ARBA" id="ARBA00040659"/>
    </source>
</evidence>
<keyword evidence="3" id="KW-0028">Amino-acid biosynthesis</keyword>
<dbReference type="GO" id="GO:0005829">
    <property type="term" value="C:cytosol"/>
    <property type="evidence" value="ECO:0007669"/>
    <property type="project" value="TreeGrafter"/>
</dbReference>
<dbReference type="PANTHER" id="PTHR19384:SF84">
    <property type="entry name" value="METHIONINE SYNTHASE REDUCTASE"/>
    <property type="match status" value="1"/>
</dbReference>
<dbReference type="InterPro" id="IPR008254">
    <property type="entry name" value="Flavodoxin/NO_synth"/>
</dbReference>
<dbReference type="SUPFAM" id="SSF52218">
    <property type="entry name" value="Flavoproteins"/>
    <property type="match status" value="1"/>
</dbReference>
<gene>
    <name evidence="16" type="ORF">WR25_05256</name>
</gene>
<dbReference type="PROSITE" id="PS50902">
    <property type="entry name" value="FLAVODOXIN_LIKE"/>
    <property type="match status" value="1"/>
</dbReference>
<dbReference type="InterPro" id="IPR023173">
    <property type="entry name" value="NADPH_Cyt_P450_Rdtase_alpha"/>
</dbReference>
<dbReference type="EMBL" id="LIAE01006473">
    <property type="protein sequence ID" value="PAV89114.1"/>
    <property type="molecule type" value="Genomic_DNA"/>
</dbReference>
<evidence type="ECO:0000256" key="7">
    <source>
        <dbReference type="ARBA" id="ARBA00022827"/>
    </source>
</evidence>
<dbReference type="InterPro" id="IPR001709">
    <property type="entry name" value="Flavoprot_Pyr_Nucl_cyt_Rdtase"/>
</dbReference>
<dbReference type="GO" id="GO:0050660">
    <property type="term" value="F:flavin adenine dinucleotide binding"/>
    <property type="evidence" value="ECO:0007669"/>
    <property type="project" value="TreeGrafter"/>
</dbReference>
<feature type="domain" description="Flavodoxin-like" evidence="14">
    <location>
        <begin position="1"/>
        <end position="147"/>
    </location>
</feature>
<dbReference type="SUPFAM" id="SSF63380">
    <property type="entry name" value="Riboflavin synthase domain-like"/>
    <property type="match status" value="1"/>
</dbReference>
<dbReference type="PANTHER" id="PTHR19384">
    <property type="entry name" value="NITRIC OXIDE SYNTHASE-RELATED"/>
    <property type="match status" value="1"/>
</dbReference>
<dbReference type="Gene3D" id="2.40.30.10">
    <property type="entry name" value="Translation factors"/>
    <property type="match status" value="1"/>
</dbReference>
<dbReference type="GO" id="GO:0009086">
    <property type="term" value="P:methionine biosynthetic process"/>
    <property type="evidence" value="ECO:0007669"/>
    <property type="project" value="UniProtKB-KW"/>
</dbReference>
<dbReference type="EC" id="1.16.1.8" evidence="11"/>
<evidence type="ECO:0000259" key="15">
    <source>
        <dbReference type="PROSITE" id="PS51384"/>
    </source>
</evidence>